<organism evidence="1 2">
    <name type="scientific">Coprinopsis cinerea (strain Okayama-7 / 130 / ATCC MYA-4618 / FGSC 9003)</name>
    <name type="common">Inky cap fungus</name>
    <name type="synonym">Hormographiella aspergillata</name>
    <dbReference type="NCBI Taxonomy" id="240176"/>
    <lineage>
        <taxon>Eukaryota</taxon>
        <taxon>Fungi</taxon>
        <taxon>Dikarya</taxon>
        <taxon>Basidiomycota</taxon>
        <taxon>Agaricomycotina</taxon>
        <taxon>Agaricomycetes</taxon>
        <taxon>Agaricomycetidae</taxon>
        <taxon>Agaricales</taxon>
        <taxon>Agaricineae</taxon>
        <taxon>Psathyrellaceae</taxon>
        <taxon>Coprinopsis</taxon>
    </lineage>
</organism>
<dbReference type="HOGENOM" id="CLU_2003796_0_0_1"/>
<comment type="caution">
    <text evidence="1">The sequence shown here is derived from an EMBL/GenBank/DDBJ whole genome shotgun (WGS) entry which is preliminary data.</text>
</comment>
<protein>
    <submittedName>
        <fullName evidence="1">Uncharacterized protein</fullName>
    </submittedName>
</protein>
<name>A8NE11_COPC7</name>
<evidence type="ECO:0000313" key="2">
    <source>
        <dbReference type="Proteomes" id="UP000001861"/>
    </source>
</evidence>
<dbReference type="Proteomes" id="UP000001861">
    <property type="component" value="Unassembled WGS sequence"/>
</dbReference>
<dbReference type="AlphaFoldDB" id="A8NE11"/>
<dbReference type="InParanoid" id="A8NE11"/>
<gene>
    <name evidence="1" type="ORF">CC1G_12843</name>
</gene>
<dbReference type="VEuPathDB" id="FungiDB:CC1G_12843"/>
<dbReference type="RefSeq" id="XP_001832915.2">
    <property type="nucleotide sequence ID" value="XM_001832863.2"/>
</dbReference>
<evidence type="ECO:0000313" key="1">
    <source>
        <dbReference type="EMBL" id="EAU88902.2"/>
    </source>
</evidence>
<sequence length="124" mass="13942">MPLPPLEAQWPSFTTTLTSIDAKLRGIFIELPNPPPRKRLLLPSIEDDPGHLGFGEHEQGMECPECVKNYLKGRLKALPKEALKVLQIFADEEKRCLKPDFFKKTSSTTTLTLAVLDFSAGHRQ</sequence>
<dbReference type="EMBL" id="AACS02000002">
    <property type="protein sequence ID" value="EAU88902.2"/>
    <property type="molecule type" value="Genomic_DNA"/>
</dbReference>
<keyword evidence="2" id="KW-1185">Reference proteome</keyword>
<dbReference type="KEGG" id="cci:CC1G_12843"/>
<reference evidence="1 2" key="1">
    <citation type="journal article" date="2010" name="Proc. Natl. Acad. Sci. U.S.A.">
        <title>Insights into evolution of multicellular fungi from the assembled chromosomes of the mushroom Coprinopsis cinerea (Coprinus cinereus).</title>
        <authorList>
            <person name="Stajich J.E."/>
            <person name="Wilke S.K."/>
            <person name="Ahren D."/>
            <person name="Au C.H."/>
            <person name="Birren B.W."/>
            <person name="Borodovsky M."/>
            <person name="Burns C."/>
            <person name="Canback B."/>
            <person name="Casselton L.A."/>
            <person name="Cheng C.K."/>
            <person name="Deng J."/>
            <person name="Dietrich F.S."/>
            <person name="Fargo D.C."/>
            <person name="Farman M.L."/>
            <person name="Gathman A.C."/>
            <person name="Goldberg J."/>
            <person name="Guigo R."/>
            <person name="Hoegger P.J."/>
            <person name="Hooker J.B."/>
            <person name="Huggins A."/>
            <person name="James T.Y."/>
            <person name="Kamada T."/>
            <person name="Kilaru S."/>
            <person name="Kodira C."/>
            <person name="Kues U."/>
            <person name="Kupfer D."/>
            <person name="Kwan H.S."/>
            <person name="Lomsadze A."/>
            <person name="Li W."/>
            <person name="Lilly W.W."/>
            <person name="Ma L.J."/>
            <person name="Mackey A.J."/>
            <person name="Manning G."/>
            <person name="Martin F."/>
            <person name="Muraguchi H."/>
            <person name="Natvig D.O."/>
            <person name="Palmerini H."/>
            <person name="Ramesh M.A."/>
            <person name="Rehmeyer C.J."/>
            <person name="Roe B.A."/>
            <person name="Shenoy N."/>
            <person name="Stanke M."/>
            <person name="Ter-Hovhannisyan V."/>
            <person name="Tunlid A."/>
            <person name="Velagapudi R."/>
            <person name="Vision T.J."/>
            <person name="Zeng Q."/>
            <person name="Zolan M.E."/>
            <person name="Pukkila P.J."/>
        </authorList>
    </citation>
    <scope>NUCLEOTIDE SEQUENCE [LARGE SCALE GENOMIC DNA]</scope>
    <source>
        <strain evidence="2">Okayama-7 / 130 / ATCC MYA-4618 / FGSC 9003</strain>
    </source>
</reference>
<accession>A8NE11</accession>
<proteinExistence type="predicted"/>
<dbReference type="GeneID" id="6009405"/>